<evidence type="ECO:0000259" key="5">
    <source>
        <dbReference type="Pfam" id="PF14689"/>
    </source>
</evidence>
<evidence type="ECO:0000256" key="4">
    <source>
        <dbReference type="SAM" id="MobiDB-lite"/>
    </source>
</evidence>
<dbReference type="GO" id="GO:0000155">
    <property type="term" value="F:phosphorelay sensor kinase activity"/>
    <property type="evidence" value="ECO:0007669"/>
    <property type="project" value="InterPro"/>
</dbReference>
<dbReference type="SUPFAM" id="SSF55890">
    <property type="entry name" value="Sporulation response regulatory protein Spo0B"/>
    <property type="match status" value="1"/>
</dbReference>
<feature type="region of interest" description="Disordered" evidence="4">
    <location>
        <begin position="1"/>
        <end position="20"/>
    </location>
</feature>
<reference evidence="6 7" key="1">
    <citation type="submission" date="2019-03" db="EMBL/GenBank/DDBJ databases">
        <title>This is whole genome sequence of Paenibacillus sp MS74 strain.</title>
        <authorList>
            <person name="Trinh H.N."/>
        </authorList>
    </citation>
    <scope>NUCLEOTIDE SEQUENCE [LARGE SCALE GENOMIC DNA]</scope>
    <source>
        <strain evidence="6 7">MS74</strain>
    </source>
</reference>
<dbReference type="OrthoDB" id="2375606at2"/>
<dbReference type="Pfam" id="PF14689">
    <property type="entry name" value="SPOB_a"/>
    <property type="match status" value="1"/>
</dbReference>
<dbReference type="InterPro" id="IPR016120">
    <property type="entry name" value="Sig_transdc_His_kin_SpoOB"/>
</dbReference>
<evidence type="ECO:0000256" key="3">
    <source>
        <dbReference type="ARBA" id="ARBA00022777"/>
    </source>
</evidence>
<proteinExistence type="predicted"/>
<feature type="domain" description="SpoOB alpha-helical" evidence="5">
    <location>
        <begin position="34"/>
        <end position="84"/>
    </location>
</feature>
<keyword evidence="1" id="KW-0597">Phosphoprotein</keyword>
<comment type="caution">
    <text evidence="6">The sequence shown here is derived from an EMBL/GenBank/DDBJ whole genome shotgun (WGS) entry which is preliminary data.</text>
</comment>
<keyword evidence="2" id="KW-0808">Transferase</keyword>
<gene>
    <name evidence="6" type="ORF">E1757_13685</name>
</gene>
<evidence type="ECO:0000313" key="7">
    <source>
        <dbReference type="Proteomes" id="UP000295636"/>
    </source>
</evidence>
<keyword evidence="7" id="KW-1185">Reference proteome</keyword>
<accession>A0A4R5KRM5</accession>
<keyword evidence="3" id="KW-0418">Kinase</keyword>
<dbReference type="InterPro" id="IPR039506">
    <property type="entry name" value="SPOB_a"/>
</dbReference>
<dbReference type="EMBL" id="SMRT01000005">
    <property type="protein sequence ID" value="TDF97648.1"/>
    <property type="molecule type" value="Genomic_DNA"/>
</dbReference>
<organism evidence="6 7">
    <name type="scientific">Paenibacillus piri</name>
    <dbReference type="NCBI Taxonomy" id="2547395"/>
    <lineage>
        <taxon>Bacteria</taxon>
        <taxon>Bacillati</taxon>
        <taxon>Bacillota</taxon>
        <taxon>Bacilli</taxon>
        <taxon>Bacillales</taxon>
        <taxon>Paenibacillaceae</taxon>
        <taxon>Paenibacillus</taxon>
    </lineage>
</organism>
<evidence type="ECO:0000313" key="6">
    <source>
        <dbReference type="EMBL" id="TDF97648.1"/>
    </source>
</evidence>
<dbReference type="Gene3D" id="1.10.287.130">
    <property type="match status" value="1"/>
</dbReference>
<dbReference type="AlphaFoldDB" id="A0A4R5KRM5"/>
<protein>
    <recommendedName>
        <fullName evidence="5">SpoOB alpha-helical domain-containing protein</fullName>
    </recommendedName>
</protein>
<dbReference type="Proteomes" id="UP000295636">
    <property type="component" value="Unassembled WGS sequence"/>
</dbReference>
<sequence length="214" mass="24739">MKSERINCEQTDGSAKAHEHALPGEAGDLNSNLRLIRIFNHYRHDWMNDIQLLFGYVKLKKYDKLEDLMEKIKGRVLQESCLSKLGHADLIVYLLSFQAEVKDMLLEIEMEREIHINELPLDGDGMFGLLKAAIEAFKSNSLHHGDGEHRLTVELADKNGRLEIHMRYQGTIKRELLSEELERAVSASALKVRWDKRLLDEHRAEVHIEIPYST</sequence>
<evidence type="ECO:0000256" key="2">
    <source>
        <dbReference type="ARBA" id="ARBA00022679"/>
    </source>
</evidence>
<evidence type="ECO:0000256" key="1">
    <source>
        <dbReference type="ARBA" id="ARBA00022553"/>
    </source>
</evidence>
<name>A0A4R5KRM5_9BACL</name>
<dbReference type="RefSeq" id="WP_133228915.1">
    <property type="nucleotide sequence ID" value="NZ_SMRT01000005.1"/>
</dbReference>